<name>A0AAN9MN59_PHACN</name>
<keyword evidence="1" id="KW-0472">Membrane</keyword>
<evidence type="ECO:0000256" key="1">
    <source>
        <dbReference type="SAM" id="Phobius"/>
    </source>
</evidence>
<feature type="transmembrane region" description="Helical" evidence="1">
    <location>
        <begin position="24"/>
        <end position="45"/>
    </location>
</feature>
<dbReference type="EMBL" id="JAYMYR010000007">
    <property type="protein sequence ID" value="KAK7354428.1"/>
    <property type="molecule type" value="Genomic_DNA"/>
</dbReference>
<protein>
    <submittedName>
        <fullName evidence="2">Uncharacterized protein</fullName>
    </submittedName>
</protein>
<dbReference type="Proteomes" id="UP001374584">
    <property type="component" value="Unassembled WGS sequence"/>
</dbReference>
<proteinExistence type="predicted"/>
<organism evidence="2 3">
    <name type="scientific">Phaseolus coccineus</name>
    <name type="common">Scarlet runner bean</name>
    <name type="synonym">Phaseolus multiflorus</name>
    <dbReference type="NCBI Taxonomy" id="3886"/>
    <lineage>
        <taxon>Eukaryota</taxon>
        <taxon>Viridiplantae</taxon>
        <taxon>Streptophyta</taxon>
        <taxon>Embryophyta</taxon>
        <taxon>Tracheophyta</taxon>
        <taxon>Spermatophyta</taxon>
        <taxon>Magnoliopsida</taxon>
        <taxon>eudicotyledons</taxon>
        <taxon>Gunneridae</taxon>
        <taxon>Pentapetalae</taxon>
        <taxon>rosids</taxon>
        <taxon>fabids</taxon>
        <taxon>Fabales</taxon>
        <taxon>Fabaceae</taxon>
        <taxon>Papilionoideae</taxon>
        <taxon>50 kb inversion clade</taxon>
        <taxon>NPAAA clade</taxon>
        <taxon>indigoferoid/millettioid clade</taxon>
        <taxon>Phaseoleae</taxon>
        <taxon>Phaseolus</taxon>
    </lineage>
</organism>
<evidence type="ECO:0000313" key="3">
    <source>
        <dbReference type="Proteomes" id="UP001374584"/>
    </source>
</evidence>
<reference evidence="2 3" key="1">
    <citation type="submission" date="2024-01" db="EMBL/GenBank/DDBJ databases">
        <title>The genomes of 5 underutilized Papilionoideae crops provide insights into root nodulation and disease resistanc.</title>
        <authorList>
            <person name="Jiang F."/>
        </authorList>
    </citation>
    <scope>NUCLEOTIDE SEQUENCE [LARGE SCALE GENOMIC DNA]</scope>
    <source>
        <strain evidence="2">JINMINGXINNONG_FW02</strain>
        <tissue evidence="2">Leaves</tissue>
    </source>
</reference>
<keyword evidence="1" id="KW-1133">Transmembrane helix</keyword>
<evidence type="ECO:0000313" key="2">
    <source>
        <dbReference type="EMBL" id="KAK7354428.1"/>
    </source>
</evidence>
<gene>
    <name evidence="2" type="ORF">VNO80_19891</name>
</gene>
<comment type="caution">
    <text evidence="2">The sequence shown here is derived from an EMBL/GenBank/DDBJ whole genome shotgun (WGS) entry which is preliminary data.</text>
</comment>
<sequence length="75" mass="8445">MSRTRVSFCSGRCYSTSASPSSAILIAWPLPHVLFHLIALILKAISRAAPKMSGKNSVSKKPLRWNRLKVDWMKF</sequence>
<keyword evidence="1" id="KW-0812">Transmembrane</keyword>
<accession>A0AAN9MN59</accession>
<keyword evidence="3" id="KW-1185">Reference proteome</keyword>
<dbReference type="AlphaFoldDB" id="A0AAN9MN59"/>